<feature type="active site" description="Proton donor" evidence="1">
    <location>
        <position position="56"/>
    </location>
</feature>
<feature type="domain" description="NADP-dependent oxidoreductase" evidence="4">
    <location>
        <begin position="22"/>
        <end position="301"/>
    </location>
</feature>
<dbReference type="GO" id="GO:0016491">
    <property type="term" value="F:oxidoreductase activity"/>
    <property type="evidence" value="ECO:0007669"/>
    <property type="project" value="InterPro"/>
</dbReference>
<evidence type="ECO:0000256" key="2">
    <source>
        <dbReference type="PIRSR" id="PIRSR000097-2"/>
    </source>
</evidence>
<dbReference type="InterPro" id="IPR018170">
    <property type="entry name" value="Aldo/ket_reductase_CS"/>
</dbReference>
<dbReference type="PROSITE" id="PS00063">
    <property type="entry name" value="ALDOKETO_REDUCTASE_3"/>
    <property type="match status" value="1"/>
</dbReference>
<protein>
    <recommendedName>
        <fullName evidence="4">NADP-dependent oxidoreductase domain-containing protein</fullName>
    </recommendedName>
</protein>
<evidence type="ECO:0000256" key="3">
    <source>
        <dbReference type="PIRSR" id="PIRSR000097-3"/>
    </source>
</evidence>
<name>A0A1B6IJV7_9HEMI</name>
<dbReference type="SUPFAM" id="SSF51430">
    <property type="entry name" value="NAD(P)-linked oxidoreductase"/>
    <property type="match status" value="1"/>
</dbReference>
<evidence type="ECO:0000256" key="1">
    <source>
        <dbReference type="PIRSR" id="PIRSR000097-1"/>
    </source>
</evidence>
<organism evidence="5">
    <name type="scientific">Homalodisca liturata</name>
    <dbReference type="NCBI Taxonomy" id="320908"/>
    <lineage>
        <taxon>Eukaryota</taxon>
        <taxon>Metazoa</taxon>
        <taxon>Ecdysozoa</taxon>
        <taxon>Arthropoda</taxon>
        <taxon>Hexapoda</taxon>
        <taxon>Insecta</taxon>
        <taxon>Pterygota</taxon>
        <taxon>Neoptera</taxon>
        <taxon>Paraneoptera</taxon>
        <taxon>Hemiptera</taxon>
        <taxon>Auchenorrhyncha</taxon>
        <taxon>Membracoidea</taxon>
        <taxon>Cicadellidae</taxon>
        <taxon>Cicadellinae</taxon>
        <taxon>Proconiini</taxon>
        <taxon>Homalodisca</taxon>
    </lineage>
</organism>
<dbReference type="PROSITE" id="PS00798">
    <property type="entry name" value="ALDOKETO_REDUCTASE_1"/>
    <property type="match status" value="1"/>
</dbReference>
<feature type="binding site" evidence="2">
    <location>
        <position position="118"/>
    </location>
    <ligand>
        <name>substrate</name>
    </ligand>
</feature>
<dbReference type="AlphaFoldDB" id="A0A1B6IJV7"/>
<feature type="site" description="Lowers pKa of active site Tyr" evidence="3">
    <location>
        <position position="85"/>
    </location>
</feature>
<dbReference type="InterPro" id="IPR023210">
    <property type="entry name" value="NADP_OxRdtase_dom"/>
</dbReference>
<dbReference type="PRINTS" id="PR00069">
    <property type="entry name" value="ALDKETRDTASE"/>
</dbReference>
<dbReference type="InterPro" id="IPR036812">
    <property type="entry name" value="NAD(P)_OxRdtase_dom_sf"/>
</dbReference>
<accession>A0A1B6IJV7</accession>
<gene>
    <name evidence="5" type="ORF">g.25809</name>
</gene>
<dbReference type="Pfam" id="PF00248">
    <property type="entry name" value="Aldo_ket_red"/>
    <property type="match status" value="1"/>
</dbReference>
<dbReference type="PROSITE" id="PS00062">
    <property type="entry name" value="ALDOKETO_REDUCTASE_2"/>
    <property type="match status" value="1"/>
</dbReference>
<dbReference type="InterPro" id="IPR020471">
    <property type="entry name" value="AKR"/>
</dbReference>
<dbReference type="Gene3D" id="3.20.20.100">
    <property type="entry name" value="NADP-dependent oxidoreductase domain"/>
    <property type="match status" value="1"/>
</dbReference>
<proteinExistence type="predicted"/>
<dbReference type="PIRSF" id="PIRSF000097">
    <property type="entry name" value="AKR"/>
    <property type="match status" value="1"/>
</dbReference>
<evidence type="ECO:0000313" key="5">
    <source>
        <dbReference type="EMBL" id="JAS87194.1"/>
    </source>
</evidence>
<reference evidence="5" key="1">
    <citation type="submission" date="2015-11" db="EMBL/GenBank/DDBJ databases">
        <title>De novo transcriptome assembly of four potential Pierce s Disease insect vectors from Arizona vineyards.</title>
        <authorList>
            <person name="Tassone E.E."/>
        </authorList>
    </citation>
    <scope>NUCLEOTIDE SEQUENCE</scope>
</reference>
<dbReference type="FunFam" id="3.20.20.100:FF:000029">
    <property type="entry name" value="Aldo-keto reductase"/>
    <property type="match status" value="1"/>
</dbReference>
<dbReference type="EMBL" id="GECU01020512">
    <property type="protein sequence ID" value="JAS87194.1"/>
    <property type="molecule type" value="Transcribed_RNA"/>
</dbReference>
<dbReference type="PANTHER" id="PTHR11732">
    <property type="entry name" value="ALDO/KETO REDUCTASE"/>
    <property type="match status" value="1"/>
</dbReference>
<sequence length="327" mass="37056">MLSTLGPRSEFTAATGLKLPVIGFGTALNTDEEVLKKSLKAALEVGYRLIDTASMYKNEHLIGKMLKEWMDSGKLQREDIFITTKLPPQGNRPSDVRKNLEKQLKDLQVDYVNLYLIHHPVGFKSDVTNVTGPDDLDMTTDLVALWKEMENMVDARLTKYIGLSNFNVKQISRILQNARIKPSNLQIELYLYQQSKELQDLCRQHGITITSYSTLGSMGITSAGLPEGLIQGSWENPLKDRDVLAIAKNHNKTAAQVLLRHMIQLGIAIVPKSSNLDRLKENFDIFDFELSKAEMSKLDLLDRGEEGRRFVVEVISHHPEYPYEKKN</sequence>
<evidence type="ECO:0000259" key="4">
    <source>
        <dbReference type="Pfam" id="PF00248"/>
    </source>
</evidence>